<dbReference type="InterPro" id="IPR013083">
    <property type="entry name" value="Znf_RING/FYVE/PHD"/>
</dbReference>
<proteinExistence type="predicted"/>
<evidence type="ECO:0000256" key="1">
    <source>
        <dbReference type="ARBA" id="ARBA00022723"/>
    </source>
</evidence>
<dbReference type="GO" id="GO:0008270">
    <property type="term" value="F:zinc ion binding"/>
    <property type="evidence" value="ECO:0007669"/>
    <property type="project" value="UniProtKB-KW"/>
</dbReference>
<evidence type="ECO:0000313" key="5">
    <source>
        <dbReference type="EMBL" id="QHT15675.1"/>
    </source>
</evidence>
<keyword evidence="3" id="KW-0862">Zinc</keyword>
<dbReference type="SUPFAM" id="SSF57850">
    <property type="entry name" value="RING/U-box"/>
    <property type="match status" value="1"/>
</dbReference>
<evidence type="ECO:0000256" key="3">
    <source>
        <dbReference type="ARBA" id="ARBA00022833"/>
    </source>
</evidence>
<dbReference type="CDD" id="cd16454">
    <property type="entry name" value="RING-H2_PA-TM-RING"/>
    <property type="match status" value="1"/>
</dbReference>
<dbReference type="GO" id="GO:0061630">
    <property type="term" value="F:ubiquitin protein ligase activity"/>
    <property type="evidence" value="ECO:0007669"/>
    <property type="project" value="TreeGrafter"/>
</dbReference>
<dbReference type="GO" id="GO:0016567">
    <property type="term" value="P:protein ubiquitination"/>
    <property type="evidence" value="ECO:0007669"/>
    <property type="project" value="TreeGrafter"/>
</dbReference>
<accession>A0A6C0DJE3</accession>
<dbReference type="PANTHER" id="PTHR45969:SF69">
    <property type="entry name" value="FINGER DOMAIN PROTEIN, PUTATIVE (AFU_ORTHOLOGUE AFUA_3G12190)-RELATED"/>
    <property type="match status" value="1"/>
</dbReference>
<sequence length="248" mass="27681">MAYPNSIFNISLLEELDRFLPDVLYNSDRFQSVQDLLGYIQGQARAQCPNFEARRTLYRQYLDVSGTIQPAVTEPTIASQATATASQATATTTSTPIIDDISSDEIPVTPRRNRYSDMSFLNELMNLAMPLAPVRPYTTSSRLGNLLFTTTASSNLIFEQDDYGGLINSLFGPMEDVIVAPSTEQIRLATTVSNTPMDDNCAICQEEVLSDSEIRTINQCNHAFHKGCIDQWLERSVFCPICRIDIRS</sequence>
<dbReference type="InterPro" id="IPR001841">
    <property type="entry name" value="Znf_RING"/>
</dbReference>
<dbReference type="PANTHER" id="PTHR45969">
    <property type="entry name" value="RING ZINC FINGER PROTEIN-RELATED"/>
    <property type="match status" value="1"/>
</dbReference>
<dbReference type="AlphaFoldDB" id="A0A6C0DJE3"/>
<reference evidence="5" key="1">
    <citation type="journal article" date="2020" name="Nature">
        <title>Giant virus diversity and host interactions through global metagenomics.</title>
        <authorList>
            <person name="Schulz F."/>
            <person name="Roux S."/>
            <person name="Paez-Espino D."/>
            <person name="Jungbluth S."/>
            <person name="Walsh D.A."/>
            <person name="Denef V.J."/>
            <person name="McMahon K.D."/>
            <person name="Konstantinidis K.T."/>
            <person name="Eloe-Fadrosh E.A."/>
            <person name="Kyrpides N.C."/>
            <person name="Woyke T."/>
        </authorList>
    </citation>
    <scope>NUCLEOTIDE SEQUENCE</scope>
    <source>
        <strain evidence="5">GVMAG-M-3300023174-176</strain>
    </source>
</reference>
<name>A0A6C0DJE3_9ZZZZ</name>
<protein>
    <recommendedName>
        <fullName evidence="4">RING-type domain-containing protein</fullName>
    </recommendedName>
</protein>
<dbReference type="Gene3D" id="3.30.40.10">
    <property type="entry name" value="Zinc/RING finger domain, C3HC4 (zinc finger)"/>
    <property type="match status" value="1"/>
</dbReference>
<organism evidence="5">
    <name type="scientific">viral metagenome</name>
    <dbReference type="NCBI Taxonomy" id="1070528"/>
    <lineage>
        <taxon>unclassified sequences</taxon>
        <taxon>metagenomes</taxon>
        <taxon>organismal metagenomes</taxon>
    </lineage>
</organism>
<dbReference type="PROSITE" id="PS50089">
    <property type="entry name" value="ZF_RING_2"/>
    <property type="match status" value="1"/>
</dbReference>
<evidence type="ECO:0000256" key="2">
    <source>
        <dbReference type="ARBA" id="ARBA00022771"/>
    </source>
</evidence>
<feature type="domain" description="RING-type" evidence="4">
    <location>
        <begin position="201"/>
        <end position="243"/>
    </location>
</feature>
<keyword evidence="2" id="KW-0863">Zinc-finger</keyword>
<evidence type="ECO:0000259" key="4">
    <source>
        <dbReference type="PROSITE" id="PS50089"/>
    </source>
</evidence>
<dbReference type="SMART" id="SM00184">
    <property type="entry name" value="RING"/>
    <property type="match status" value="1"/>
</dbReference>
<keyword evidence="1" id="KW-0479">Metal-binding</keyword>
<dbReference type="Pfam" id="PF13639">
    <property type="entry name" value="zf-RING_2"/>
    <property type="match status" value="1"/>
</dbReference>
<dbReference type="EMBL" id="MN739613">
    <property type="protein sequence ID" value="QHT15675.1"/>
    <property type="molecule type" value="Genomic_DNA"/>
</dbReference>